<dbReference type="Proteomes" id="UP001161580">
    <property type="component" value="Unassembled WGS sequence"/>
</dbReference>
<evidence type="ECO:0000313" key="2">
    <source>
        <dbReference type="Proteomes" id="UP001161580"/>
    </source>
</evidence>
<dbReference type="Pfam" id="PF12900">
    <property type="entry name" value="Pyridox_ox_2"/>
    <property type="match status" value="1"/>
</dbReference>
<evidence type="ECO:0000313" key="1">
    <source>
        <dbReference type="EMBL" id="MDI7924779.1"/>
    </source>
</evidence>
<protein>
    <submittedName>
        <fullName evidence="1">Pyridoxamine 5'-phosphate oxidase family protein</fullName>
    </submittedName>
</protein>
<dbReference type="InterPro" id="IPR024747">
    <property type="entry name" value="Pyridox_Oxase-rel"/>
</dbReference>
<keyword evidence="2" id="KW-1185">Reference proteome</keyword>
<dbReference type="SUPFAM" id="SSF50475">
    <property type="entry name" value="FMN-binding split barrel"/>
    <property type="match status" value="1"/>
</dbReference>
<dbReference type="InterPro" id="IPR012349">
    <property type="entry name" value="Split_barrel_FMN-bd"/>
</dbReference>
<sequence>MDVKELTREECMGVVAAGRLAHLACCRGELPYVIPIYYALDGNYLYSFSMVGKKIEWLRENPHACLLIEQFKGEHGWASVLISGQYQELPDTEQWHQERIHAWSLLEHHTNWWEPGALKPQAQPLADHYSHVFYSIGIEEITGRSALPGDPWNRDPSNLQE</sequence>
<comment type="caution">
    <text evidence="1">The sequence shown here is derived from an EMBL/GenBank/DDBJ whole genome shotgun (WGS) entry which is preliminary data.</text>
</comment>
<reference evidence="1" key="1">
    <citation type="submission" date="2022-03" db="EMBL/GenBank/DDBJ databases">
        <title>Fererhizobium litorale gen. nov., sp. nov., isolated from sandy sediments of the Sea of Japan seashore.</title>
        <authorList>
            <person name="Romanenko L."/>
            <person name="Kurilenko V."/>
            <person name="Otstavnykh N."/>
            <person name="Svetashev V."/>
            <person name="Tekutyeva L."/>
            <person name="Isaeva M."/>
            <person name="Mikhailov V."/>
        </authorList>
    </citation>
    <scope>NUCLEOTIDE SEQUENCE</scope>
    <source>
        <strain evidence="1">KMM 9576</strain>
    </source>
</reference>
<dbReference type="AlphaFoldDB" id="A0AAE3U664"/>
<gene>
    <name evidence="1" type="ORF">MRS75_22205</name>
</gene>
<proteinExistence type="predicted"/>
<dbReference type="EMBL" id="JALDYZ010000018">
    <property type="protein sequence ID" value="MDI7924779.1"/>
    <property type="molecule type" value="Genomic_DNA"/>
</dbReference>
<dbReference type="RefSeq" id="WP_311788799.1">
    <property type="nucleotide sequence ID" value="NZ_JALDYY010000019.1"/>
</dbReference>
<accession>A0AAE3U664</accession>
<dbReference type="Gene3D" id="2.30.110.10">
    <property type="entry name" value="Electron Transport, Fmn-binding Protein, Chain A"/>
    <property type="match status" value="1"/>
</dbReference>
<name>A0AAE3U664_9HYPH</name>
<organism evidence="1 2">
    <name type="scientific">Ferirhizobium litorale</name>
    <dbReference type="NCBI Taxonomy" id="2927786"/>
    <lineage>
        <taxon>Bacteria</taxon>
        <taxon>Pseudomonadati</taxon>
        <taxon>Pseudomonadota</taxon>
        <taxon>Alphaproteobacteria</taxon>
        <taxon>Hyphomicrobiales</taxon>
        <taxon>Rhizobiaceae</taxon>
        <taxon>Ferirhizobium</taxon>
    </lineage>
</organism>